<organism evidence="1">
    <name type="scientific">marine sediment metagenome</name>
    <dbReference type="NCBI Taxonomy" id="412755"/>
    <lineage>
        <taxon>unclassified sequences</taxon>
        <taxon>metagenomes</taxon>
        <taxon>ecological metagenomes</taxon>
    </lineage>
</organism>
<dbReference type="Gene3D" id="3.40.190.10">
    <property type="entry name" value="Periplasmic binding protein-like II"/>
    <property type="match status" value="1"/>
</dbReference>
<evidence type="ECO:0000313" key="1">
    <source>
        <dbReference type="EMBL" id="GAG78844.1"/>
    </source>
</evidence>
<dbReference type="InterPro" id="IPR006059">
    <property type="entry name" value="SBP"/>
</dbReference>
<dbReference type="EMBL" id="BART01012261">
    <property type="protein sequence ID" value="GAG78844.1"/>
    <property type="molecule type" value="Genomic_DNA"/>
</dbReference>
<name>X1AAN8_9ZZZZ</name>
<gene>
    <name evidence="1" type="ORF">S01H4_25692</name>
</gene>
<dbReference type="SUPFAM" id="SSF53850">
    <property type="entry name" value="Periplasmic binding protein-like II"/>
    <property type="match status" value="1"/>
</dbReference>
<feature type="non-terminal residue" evidence="1">
    <location>
        <position position="1"/>
    </location>
</feature>
<dbReference type="Pfam" id="PF01547">
    <property type="entry name" value="SBP_bac_1"/>
    <property type="match status" value="1"/>
</dbReference>
<sequence>TFDEFFAAADALEAAGITPLALGDTGIWAAVHLFENVLLGIAGSDDYIGLMDGSVRWDSDGAKEAIQTFVDLLDHVNDDHSALGWDEAAQYVIDGSAACTVMGDWALRVMGFRSGKITFIYILNSLAPSTRAASFNTSLLSLLSHLNTYILNLYTFSLYDFPYLSD</sequence>
<dbReference type="AlphaFoldDB" id="X1AAN8"/>
<comment type="caution">
    <text evidence="1">The sequence shown here is derived from an EMBL/GenBank/DDBJ whole genome shotgun (WGS) entry which is preliminary data.</text>
</comment>
<protein>
    <submittedName>
        <fullName evidence="1">Uncharacterized protein</fullName>
    </submittedName>
</protein>
<proteinExistence type="predicted"/>
<reference evidence="1" key="1">
    <citation type="journal article" date="2014" name="Front. Microbiol.">
        <title>High frequency of phylogenetically diverse reductive dehalogenase-homologous genes in deep subseafloor sedimentary metagenomes.</title>
        <authorList>
            <person name="Kawai M."/>
            <person name="Futagami T."/>
            <person name="Toyoda A."/>
            <person name="Takaki Y."/>
            <person name="Nishi S."/>
            <person name="Hori S."/>
            <person name="Arai W."/>
            <person name="Tsubouchi T."/>
            <person name="Morono Y."/>
            <person name="Uchiyama I."/>
            <person name="Ito T."/>
            <person name="Fujiyama A."/>
            <person name="Inagaki F."/>
            <person name="Takami H."/>
        </authorList>
    </citation>
    <scope>NUCLEOTIDE SEQUENCE</scope>
    <source>
        <strain evidence="1">Expedition CK06-06</strain>
    </source>
</reference>
<accession>X1AAN8</accession>